<evidence type="ECO:0000313" key="4">
    <source>
        <dbReference type="EMBL" id="TNV84510.1"/>
    </source>
</evidence>
<dbReference type="PROSITE" id="PS50005">
    <property type="entry name" value="TPR"/>
    <property type="match status" value="2"/>
</dbReference>
<name>A0A8J8P1X1_HALGN</name>
<feature type="coiled-coil region" evidence="2">
    <location>
        <begin position="925"/>
        <end position="952"/>
    </location>
</feature>
<dbReference type="SMART" id="SM00028">
    <property type="entry name" value="TPR"/>
    <property type="match status" value="3"/>
</dbReference>
<protein>
    <recommendedName>
        <fullName evidence="6">Tetratricopeptide repeat protein</fullName>
    </recommendedName>
</protein>
<dbReference type="Gene3D" id="1.25.40.10">
    <property type="entry name" value="Tetratricopeptide repeat domain"/>
    <property type="match status" value="2"/>
</dbReference>
<comment type="caution">
    <text evidence="4">The sequence shown here is derived from an EMBL/GenBank/DDBJ whole genome shotgun (WGS) entry which is preliminary data.</text>
</comment>
<dbReference type="AlphaFoldDB" id="A0A8J8P1X1"/>
<feature type="region of interest" description="Disordered" evidence="3">
    <location>
        <begin position="693"/>
        <end position="713"/>
    </location>
</feature>
<feature type="repeat" description="TPR" evidence="1">
    <location>
        <begin position="146"/>
        <end position="179"/>
    </location>
</feature>
<evidence type="ECO:0008006" key="6">
    <source>
        <dbReference type="Google" id="ProtNLM"/>
    </source>
</evidence>
<dbReference type="SUPFAM" id="SSF48452">
    <property type="entry name" value="TPR-like"/>
    <property type="match status" value="1"/>
</dbReference>
<evidence type="ECO:0000313" key="5">
    <source>
        <dbReference type="Proteomes" id="UP000785679"/>
    </source>
</evidence>
<dbReference type="OrthoDB" id="1658288at2759"/>
<keyword evidence="5" id="KW-1185">Reference proteome</keyword>
<reference evidence="4" key="1">
    <citation type="submission" date="2019-06" db="EMBL/GenBank/DDBJ databases">
        <authorList>
            <person name="Zheng W."/>
        </authorList>
    </citation>
    <scope>NUCLEOTIDE SEQUENCE</scope>
    <source>
        <strain evidence="4">QDHG01</strain>
    </source>
</reference>
<evidence type="ECO:0000256" key="3">
    <source>
        <dbReference type="SAM" id="MobiDB-lite"/>
    </source>
</evidence>
<evidence type="ECO:0000256" key="2">
    <source>
        <dbReference type="SAM" id="Coils"/>
    </source>
</evidence>
<dbReference type="InterPro" id="IPR019734">
    <property type="entry name" value="TPR_rpt"/>
</dbReference>
<dbReference type="InterPro" id="IPR011990">
    <property type="entry name" value="TPR-like_helical_dom_sf"/>
</dbReference>
<organism evidence="4 5">
    <name type="scientific">Halteria grandinella</name>
    <dbReference type="NCBI Taxonomy" id="5974"/>
    <lineage>
        <taxon>Eukaryota</taxon>
        <taxon>Sar</taxon>
        <taxon>Alveolata</taxon>
        <taxon>Ciliophora</taxon>
        <taxon>Intramacronucleata</taxon>
        <taxon>Spirotrichea</taxon>
        <taxon>Stichotrichia</taxon>
        <taxon>Sporadotrichida</taxon>
        <taxon>Halteriidae</taxon>
        <taxon>Halteria</taxon>
    </lineage>
</organism>
<keyword evidence="2" id="KW-0175">Coiled coil</keyword>
<evidence type="ECO:0000256" key="1">
    <source>
        <dbReference type="PROSITE-ProRule" id="PRU00339"/>
    </source>
</evidence>
<keyword evidence="1" id="KW-0802">TPR repeat</keyword>
<feature type="compositionally biased region" description="Polar residues" evidence="3">
    <location>
        <begin position="393"/>
        <end position="410"/>
    </location>
</feature>
<accession>A0A8J8P1X1</accession>
<gene>
    <name evidence="4" type="ORF">FGO68_gene14424</name>
</gene>
<dbReference type="Proteomes" id="UP000785679">
    <property type="component" value="Unassembled WGS sequence"/>
</dbReference>
<sequence>MKKLVQLGQMPVIGPITGANTNLTSAQLHQQQQIQQLSSMYQQVPQQYHHPAIKKHHQLLSDAHQPPHQSNVGNSMTTMLQLEKFILKLNASAIEFIKSSREPSKHSMAKEFLVKAETTLMNLNAGDPIYRGGSVGGQTLKHKLLAITQNNLGQLYKIRQQYPQAVKYFRQALQNENSYAQSVTSSHSADQPQKLQVGTGISGHNQNDVEHSQRQQVNLMMNLGEVMLQQGKIDQAMTHTEDALELLNQSSASVRQQNLLKIQQQRATLMLTKGKCYERQGHLQESLLCYEDALKQYTTSNAAAKTLIGSNFQQKVILAQEIQQSLIAVREKINNLSMEHNDNQASGIISPTNAIQQVQVVQQQPAASYKIAMKIYRSKRGKGPKQGSVPQGVRTSSVSTNPTRLLSPIADTNQRGHSINEREQAVIAWNQLENSRQEQMPNRVSYDSNGNQKTAQSELGSYEIEKIDDPMHLTQAKLTENINNKDGVMQMISQKKHMPKPGNLPDSRMFRQIRKKNGENISMSVPPSTGNRSIINSSNQNESDYSVLATPDVTQQPIIQSTIGQKHQSRIGTTGSIQKDDINVRRQNLKTQLNNMMMMTAQAAAGPSYQDKFFNRRVNTQQKQFFVHHTREQSNPLPSMLSDYLYPGTGGGFNFNSGLMQAAKVYQNSIQIQNKWGMNMSGIRKSVREAKTKINSNRQATSTAREASEASDLSHIHTGNLSANQTPRAIQNQRPELSMKNWTSAGLPQQQNQQQNQQTYYSGLHEQLHGNSHNRPQLRRVFPLKLEDALKQQRATAVASPDMIQEETARTFVSSFKGQSTSNYQRQQSNSQQQQYEVVSTYRSGTGRGGLPDMSLPSAQGHYALNKGSSRHNQRRSQIPRELPELNIDERPPTQGVIDIKLKKLNGFADAKSQRLQEGVVEEKMGKIATTLNRLNEQLQKFQEELSARQKDPLVADENYNMLSESSHQLEETSLYSVFDDGEAIEIIVTSPQSDL</sequence>
<feature type="repeat" description="TPR" evidence="1">
    <location>
        <begin position="217"/>
        <end position="250"/>
    </location>
</feature>
<dbReference type="EMBL" id="RRYP01002696">
    <property type="protein sequence ID" value="TNV84510.1"/>
    <property type="molecule type" value="Genomic_DNA"/>
</dbReference>
<proteinExistence type="predicted"/>
<dbReference type="Pfam" id="PF13181">
    <property type="entry name" value="TPR_8"/>
    <property type="match status" value="1"/>
</dbReference>
<feature type="region of interest" description="Disordered" evidence="3">
    <location>
        <begin position="379"/>
        <end position="410"/>
    </location>
</feature>